<feature type="compositionally biased region" description="Polar residues" evidence="1">
    <location>
        <begin position="93"/>
        <end position="105"/>
    </location>
</feature>
<evidence type="ECO:0000313" key="2">
    <source>
        <dbReference type="EMBL" id="KAJ7044877.1"/>
    </source>
</evidence>
<feature type="region of interest" description="Disordered" evidence="1">
    <location>
        <begin position="1"/>
        <end position="105"/>
    </location>
</feature>
<feature type="compositionally biased region" description="Basic and acidic residues" evidence="1">
    <location>
        <begin position="1"/>
        <end position="13"/>
    </location>
</feature>
<gene>
    <name evidence="2" type="ORF">C8F04DRAFT_1250124</name>
</gene>
<dbReference type="AlphaFoldDB" id="A0AAD6TJA0"/>
<dbReference type="Proteomes" id="UP001218188">
    <property type="component" value="Unassembled WGS sequence"/>
</dbReference>
<sequence>MGPKRDVAKDAAKPKVTISAPAEVAPKAKNDGAKSPSPSPPRPRVAKDSLPPSKIEKAKSERPNTPDLAPKRSVPQRRRTNSLQAKEKPKMLATNSPNQPSKTSYTELEPHVAIPWLATFREGFGINALTGEFMAQRALQQFDMKETSKPGKSRISVERLQWSGVKNLQDGFEMEVGGTVNVLGPIGANAKFASVLSETTSTSTILVQYKVEADFSVDWIPENVKLKGGLDKLSDNEFRAEYGDYFIAGYQKAYSCRMIVVCKINEEAVTKSLEREVVALVDRYFKGKIKVFEIENQTKSFSLLSVIVDADGCSTGATSVFSVAVADAPQTLKNVLKNPRGIPRLAFLYHYSRLDSCKLSRRVDVPKDMFEKARAMRSLYTYIQASLLHPALQEFHWDRRTSTAVLKRFEDQQKFLLPTGKIDKKTKDIDTLHRDLTTKKNKAHALIQRYDFIRLVVEMDKSIVAHQPTPVNGQQFYRWDCGKTGASKKLTELKAYNLVSFGPYRAFELEWQSPVTDVSSALPQWLGGSSPRATMTFTTRGSDDSFPPPPRPPTPPSRLFKSRSPAQERDGAGDSDSETFAFCLIDHQPVYILGWSMSCYWPEGKSKPTIEVDAPSNHIFSDRLSISVDASRSTRWFCRVTFVLKSSYNFPDLLLLSQ</sequence>
<dbReference type="EMBL" id="JARJCM010000006">
    <property type="protein sequence ID" value="KAJ7044877.1"/>
    <property type="molecule type" value="Genomic_DNA"/>
</dbReference>
<proteinExistence type="predicted"/>
<keyword evidence="3" id="KW-1185">Reference proteome</keyword>
<protein>
    <submittedName>
        <fullName evidence="2">Uncharacterized protein</fullName>
    </submittedName>
</protein>
<feature type="region of interest" description="Disordered" evidence="1">
    <location>
        <begin position="529"/>
        <end position="575"/>
    </location>
</feature>
<name>A0AAD6TJA0_9AGAR</name>
<comment type="caution">
    <text evidence="2">The sequence shown here is derived from an EMBL/GenBank/DDBJ whole genome shotgun (WGS) entry which is preliminary data.</text>
</comment>
<reference evidence="2" key="1">
    <citation type="submission" date="2023-03" db="EMBL/GenBank/DDBJ databases">
        <title>Massive genome expansion in bonnet fungi (Mycena s.s.) driven by repeated elements and novel gene families across ecological guilds.</title>
        <authorList>
            <consortium name="Lawrence Berkeley National Laboratory"/>
            <person name="Harder C.B."/>
            <person name="Miyauchi S."/>
            <person name="Viragh M."/>
            <person name="Kuo A."/>
            <person name="Thoen E."/>
            <person name="Andreopoulos B."/>
            <person name="Lu D."/>
            <person name="Skrede I."/>
            <person name="Drula E."/>
            <person name="Henrissat B."/>
            <person name="Morin E."/>
            <person name="Kohler A."/>
            <person name="Barry K."/>
            <person name="LaButti K."/>
            <person name="Morin E."/>
            <person name="Salamov A."/>
            <person name="Lipzen A."/>
            <person name="Mereny Z."/>
            <person name="Hegedus B."/>
            <person name="Baldrian P."/>
            <person name="Stursova M."/>
            <person name="Weitz H."/>
            <person name="Taylor A."/>
            <person name="Grigoriev I.V."/>
            <person name="Nagy L.G."/>
            <person name="Martin F."/>
            <person name="Kauserud H."/>
        </authorList>
    </citation>
    <scope>NUCLEOTIDE SEQUENCE</scope>
    <source>
        <strain evidence="2">CBHHK200</strain>
    </source>
</reference>
<evidence type="ECO:0000256" key="1">
    <source>
        <dbReference type="SAM" id="MobiDB-lite"/>
    </source>
</evidence>
<accession>A0AAD6TJA0</accession>
<feature type="compositionally biased region" description="Polar residues" evidence="1">
    <location>
        <begin position="531"/>
        <end position="540"/>
    </location>
</feature>
<evidence type="ECO:0000313" key="3">
    <source>
        <dbReference type="Proteomes" id="UP001218188"/>
    </source>
</evidence>
<feature type="compositionally biased region" description="Basic and acidic residues" evidence="1">
    <location>
        <begin position="54"/>
        <end position="64"/>
    </location>
</feature>
<organism evidence="2 3">
    <name type="scientific">Mycena alexandri</name>
    <dbReference type="NCBI Taxonomy" id="1745969"/>
    <lineage>
        <taxon>Eukaryota</taxon>
        <taxon>Fungi</taxon>
        <taxon>Dikarya</taxon>
        <taxon>Basidiomycota</taxon>
        <taxon>Agaricomycotina</taxon>
        <taxon>Agaricomycetes</taxon>
        <taxon>Agaricomycetidae</taxon>
        <taxon>Agaricales</taxon>
        <taxon>Marasmiineae</taxon>
        <taxon>Mycenaceae</taxon>
        <taxon>Mycena</taxon>
    </lineage>
</organism>
<feature type="compositionally biased region" description="Pro residues" evidence="1">
    <location>
        <begin position="546"/>
        <end position="556"/>
    </location>
</feature>